<feature type="topological domain" description="Periplasmic" evidence="7">
    <location>
        <begin position="22"/>
        <end position="94"/>
    </location>
</feature>
<dbReference type="AlphaFoldDB" id="A0AA37W1J7"/>
<dbReference type="GO" id="GO:0030428">
    <property type="term" value="C:cell septum"/>
    <property type="evidence" value="ECO:0007669"/>
    <property type="project" value="TreeGrafter"/>
</dbReference>
<protein>
    <recommendedName>
        <fullName evidence="7">Cell division protein FtsB</fullName>
    </recommendedName>
</protein>
<dbReference type="Proteomes" id="UP001161422">
    <property type="component" value="Unassembled WGS sequence"/>
</dbReference>
<evidence type="ECO:0000256" key="3">
    <source>
        <dbReference type="ARBA" id="ARBA00022692"/>
    </source>
</evidence>
<dbReference type="Pfam" id="PF04977">
    <property type="entry name" value="DivIC"/>
    <property type="match status" value="1"/>
</dbReference>
<evidence type="ECO:0000256" key="5">
    <source>
        <dbReference type="ARBA" id="ARBA00023136"/>
    </source>
</evidence>
<evidence type="ECO:0000256" key="6">
    <source>
        <dbReference type="ARBA" id="ARBA00023306"/>
    </source>
</evidence>
<keyword evidence="7" id="KW-0997">Cell inner membrane</keyword>
<name>A0AA37W1J7_9GAMM</name>
<comment type="function">
    <text evidence="7">Essential cell division protein. May link together the upstream cell division proteins, which are predominantly cytoplasmic, with the downstream cell division proteins, which are predominantly periplasmic.</text>
</comment>
<organism evidence="8 9">
    <name type="scientific">Paraferrimonas sedimenticola</name>
    <dbReference type="NCBI Taxonomy" id="375674"/>
    <lineage>
        <taxon>Bacteria</taxon>
        <taxon>Pseudomonadati</taxon>
        <taxon>Pseudomonadota</taxon>
        <taxon>Gammaproteobacteria</taxon>
        <taxon>Alteromonadales</taxon>
        <taxon>Ferrimonadaceae</taxon>
        <taxon>Paraferrimonas</taxon>
    </lineage>
</organism>
<dbReference type="PANTHER" id="PTHR37485:SF1">
    <property type="entry name" value="CELL DIVISION PROTEIN FTSB"/>
    <property type="match status" value="1"/>
</dbReference>
<keyword evidence="5 7" id="KW-0472">Membrane</keyword>
<dbReference type="GO" id="GO:0005886">
    <property type="term" value="C:plasma membrane"/>
    <property type="evidence" value="ECO:0007669"/>
    <property type="project" value="UniProtKB-SubCell"/>
</dbReference>
<keyword evidence="2 7" id="KW-0132">Cell division</keyword>
<comment type="similarity">
    <text evidence="7">Belongs to the FtsB family.</text>
</comment>
<evidence type="ECO:0000256" key="2">
    <source>
        <dbReference type="ARBA" id="ARBA00022618"/>
    </source>
</evidence>
<dbReference type="NCBIfam" id="NF002058">
    <property type="entry name" value="PRK00888.1"/>
    <property type="match status" value="1"/>
</dbReference>
<dbReference type="HAMAP" id="MF_00599">
    <property type="entry name" value="FtsB"/>
    <property type="match status" value="1"/>
</dbReference>
<evidence type="ECO:0000256" key="4">
    <source>
        <dbReference type="ARBA" id="ARBA00022989"/>
    </source>
</evidence>
<dbReference type="GO" id="GO:0043093">
    <property type="term" value="P:FtsZ-dependent cytokinesis"/>
    <property type="evidence" value="ECO:0007669"/>
    <property type="project" value="UniProtKB-UniRule"/>
</dbReference>
<evidence type="ECO:0000313" key="8">
    <source>
        <dbReference type="EMBL" id="GLP96868.1"/>
    </source>
</evidence>
<reference evidence="8" key="2">
    <citation type="submission" date="2023-01" db="EMBL/GenBank/DDBJ databases">
        <title>Draft genome sequence of Paraferrimonas sedimenticola strain NBRC 101628.</title>
        <authorList>
            <person name="Sun Q."/>
            <person name="Mori K."/>
        </authorList>
    </citation>
    <scope>NUCLEOTIDE SEQUENCE</scope>
    <source>
        <strain evidence="8">NBRC 101628</strain>
    </source>
</reference>
<proteinExistence type="inferred from homology"/>
<keyword evidence="6 7" id="KW-0131">Cell cycle</keyword>
<keyword evidence="3 7" id="KW-0812">Transmembrane</keyword>
<dbReference type="InterPro" id="IPR023081">
    <property type="entry name" value="Cell_div_FtsB"/>
</dbReference>
<comment type="subunit">
    <text evidence="7">Part of a complex composed of FtsB, FtsL and FtsQ.</text>
</comment>
<sequence>MKRLLGILLVLLLMLQYRLWFGNNSLPQYFQLQGQIEAQRASNQQLEARNQVLHNEIKDLKEGSQAIEERARQELGMVKDGETFYRVINRPARQ</sequence>
<dbReference type="GO" id="GO:0032153">
    <property type="term" value="C:cell division site"/>
    <property type="evidence" value="ECO:0007669"/>
    <property type="project" value="UniProtKB-UniRule"/>
</dbReference>
<dbReference type="PANTHER" id="PTHR37485">
    <property type="entry name" value="CELL DIVISION PROTEIN FTSB"/>
    <property type="match status" value="1"/>
</dbReference>
<comment type="caution">
    <text evidence="8">The sequence shown here is derived from an EMBL/GenBank/DDBJ whole genome shotgun (WGS) entry which is preliminary data.</text>
</comment>
<feature type="topological domain" description="Cytoplasmic" evidence="7">
    <location>
        <begin position="1"/>
        <end position="3"/>
    </location>
</feature>
<evidence type="ECO:0000256" key="7">
    <source>
        <dbReference type="HAMAP-Rule" id="MF_00599"/>
    </source>
</evidence>
<comment type="subcellular location">
    <subcellularLocation>
        <location evidence="7">Cell inner membrane</location>
        <topology evidence="7">Single-pass type II membrane protein</topology>
    </subcellularLocation>
    <text evidence="7">Localizes to the division septum.</text>
</comment>
<keyword evidence="9" id="KW-1185">Reference proteome</keyword>
<evidence type="ECO:0000313" key="9">
    <source>
        <dbReference type="Proteomes" id="UP001161422"/>
    </source>
</evidence>
<keyword evidence="1 7" id="KW-1003">Cell membrane</keyword>
<dbReference type="EMBL" id="BSNC01000005">
    <property type="protein sequence ID" value="GLP96868.1"/>
    <property type="molecule type" value="Genomic_DNA"/>
</dbReference>
<evidence type="ECO:0000256" key="1">
    <source>
        <dbReference type="ARBA" id="ARBA00022475"/>
    </source>
</evidence>
<gene>
    <name evidence="7 8" type="primary">ftsB</name>
    <name evidence="8" type="ORF">GCM10007895_21740</name>
</gene>
<dbReference type="RefSeq" id="WP_095504180.1">
    <property type="nucleotide sequence ID" value="NZ_BSNC01000005.1"/>
</dbReference>
<feature type="coiled-coil region" evidence="7">
    <location>
        <begin position="29"/>
        <end position="70"/>
    </location>
</feature>
<dbReference type="InterPro" id="IPR007060">
    <property type="entry name" value="FtsL/DivIC"/>
</dbReference>
<accession>A0AA37W1J7</accession>
<keyword evidence="7" id="KW-0175">Coiled coil</keyword>
<reference evidence="8" key="1">
    <citation type="journal article" date="2014" name="Int. J. Syst. Evol. Microbiol.">
        <title>Complete genome sequence of Corynebacterium casei LMG S-19264T (=DSM 44701T), isolated from a smear-ripened cheese.</title>
        <authorList>
            <consortium name="US DOE Joint Genome Institute (JGI-PGF)"/>
            <person name="Walter F."/>
            <person name="Albersmeier A."/>
            <person name="Kalinowski J."/>
            <person name="Ruckert C."/>
        </authorList>
    </citation>
    <scope>NUCLEOTIDE SEQUENCE</scope>
    <source>
        <strain evidence="8">NBRC 101628</strain>
    </source>
</reference>
<keyword evidence="4 7" id="KW-1133">Transmembrane helix</keyword>